<dbReference type="EMBL" id="JAMKFB020000003">
    <property type="protein sequence ID" value="KAL0197670.1"/>
    <property type="molecule type" value="Genomic_DNA"/>
</dbReference>
<dbReference type="Proteomes" id="UP001529510">
    <property type="component" value="Unassembled WGS sequence"/>
</dbReference>
<sequence length="54" mass="6313">EDPQQRLRWQAHLEFTHNHTVGDLTWDKISPTLARSDRLRTLVLGGIPHSMRPQ</sequence>
<feature type="non-terminal residue" evidence="1">
    <location>
        <position position="1"/>
    </location>
</feature>
<evidence type="ECO:0008006" key="3">
    <source>
        <dbReference type="Google" id="ProtNLM"/>
    </source>
</evidence>
<evidence type="ECO:0000313" key="1">
    <source>
        <dbReference type="EMBL" id="KAL0197670.1"/>
    </source>
</evidence>
<gene>
    <name evidence="1" type="ORF">M9458_006210</name>
</gene>
<keyword evidence="2" id="KW-1185">Reference proteome</keyword>
<dbReference type="AlphaFoldDB" id="A0ABD0RGK5"/>
<proteinExistence type="predicted"/>
<evidence type="ECO:0000313" key="2">
    <source>
        <dbReference type="Proteomes" id="UP001529510"/>
    </source>
</evidence>
<protein>
    <recommendedName>
        <fullName evidence="3">MHC class I antigen</fullName>
    </recommendedName>
</protein>
<accession>A0ABD0RGK5</accession>
<feature type="non-terminal residue" evidence="1">
    <location>
        <position position="54"/>
    </location>
</feature>
<comment type="caution">
    <text evidence="1">The sequence shown here is derived from an EMBL/GenBank/DDBJ whole genome shotgun (WGS) entry which is preliminary data.</text>
</comment>
<organism evidence="1 2">
    <name type="scientific">Cirrhinus mrigala</name>
    <name type="common">Mrigala</name>
    <dbReference type="NCBI Taxonomy" id="683832"/>
    <lineage>
        <taxon>Eukaryota</taxon>
        <taxon>Metazoa</taxon>
        <taxon>Chordata</taxon>
        <taxon>Craniata</taxon>
        <taxon>Vertebrata</taxon>
        <taxon>Euteleostomi</taxon>
        <taxon>Actinopterygii</taxon>
        <taxon>Neopterygii</taxon>
        <taxon>Teleostei</taxon>
        <taxon>Ostariophysi</taxon>
        <taxon>Cypriniformes</taxon>
        <taxon>Cyprinidae</taxon>
        <taxon>Labeoninae</taxon>
        <taxon>Labeonini</taxon>
        <taxon>Cirrhinus</taxon>
    </lineage>
</organism>
<name>A0ABD0RGK5_CIRMR</name>
<reference evidence="1 2" key="1">
    <citation type="submission" date="2024-05" db="EMBL/GenBank/DDBJ databases">
        <title>Genome sequencing and assembly of Indian major carp, Cirrhinus mrigala (Hamilton, 1822).</title>
        <authorList>
            <person name="Mohindra V."/>
            <person name="Chowdhury L.M."/>
            <person name="Lal K."/>
            <person name="Jena J.K."/>
        </authorList>
    </citation>
    <scope>NUCLEOTIDE SEQUENCE [LARGE SCALE GENOMIC DNA]</scope>
    <source>
        <strain evidence="1">CM1030</strain>
        <tissue evidence="1">Blood</tissue>
    </source>
</reference>